<dbReference type="OrthoDB" id="366232at2759"/>
<dbReference type="RefSeq" id="XP_012650242.1">
    <property type="nucleotide sequence ID" value="XM_012794788.1"/>
</dbReference>
<feature type="compositionally biased region" description="Basic and acidic residues" evidence="1">
    <location>
        <begin position="1"/>
        <end position="10"/>
    </location>
</feature>
<dbReference type="VEuPathDB" id="PiroplasmaDB:BmR1_04g08250"/>
<dbReference type="EMBL" id="LN871599">
    <property type="protein sequence ID" value="CCF75834.1"/>
    <property type="molecule type" value="Genomic_DNA"/>
</dbReference>
<accession>I7I9Y2</accession>
<feature type="region of interest" description="Disordered" evidence="1">
    <location>
        <begin position="1"/>
        <end position="23"/>
    </location>
</feature>
<reference evidence="2 3" key="3">
    <citation type="journal article" date="2016" name="Sci. Rep.">
        <title>Genome-wide diversity and gene expression profiling of Babesia microti isolates identify polymorphic genes that mediate host-pathogen interactions.</title>
        <authorList>
            <person name="Silva J.C."/>
            <person name="Cornillot E."/>
            <person name="McCracken C."/>
            <person name="Usmani-Brown S."/>
            <person name="Dwivedi A."/>
            <person name="Ifeonu O.O."/>
            <person name="Crabtree J."/>
            <person name="Gotia H.T."/>
            <person name="Virji A.Z."/>
            <person name="Reynes C."/>
            <person name="Colinge J."/>
            <person name="Kumar V."/>
            <person name="Lawres L."/>
            <person name="Pazzi J.E."/>
            <person name="Pablo J.V."/>
            <person name="Hung C."/>
            <person name="Brancato J."/>
            <person name="Kumari P."/>
            <person name="Orvis J."/>
            <person name="Tretina K."/>
            <person name="Chibucos M."/>
            <person name="Ott S."/>
            <person name="Sadzewicz L."/>
            <person name="Sengamalay N."/>
            <person name="Shetty A.C."/>
            <person name="Su Q."/>
            <person name="Tallon L."/>
            <person name="Fraser C.M."/>
            <person name="Frutos R."/>
            <person name="Molina D.M."/>
            <person name="Krause P.J."/>
            <person name="Ben Mamoun C."/>
        </authorList>
    </citation>
    <scope>NUCLEOTIDE SEQUENCE [LARGE SCALE GENOMIC DNA]</scope>
    <source>
        <strain evidence="2 3">RI</strain>
    </source>
</reference>
<keyword evidence="3" id="KW-1185">Reference proteome</keyword>
<evidence type="ECO:0000313" key="3">
    <source>
        <dbReference type="Proteomes" id="UP000002899"/>
    </source>
</evidence>
<dbReference type="KEGG" id="bmic:BmR1_04g08250"/>
<dbReference type="AlphaFoldDB" id="I7I9Y2"/>
<gene>
    <name evidence="2" type="ORF">BmR1_04g08250</name>
</gene>
<proteinExistence type="predicted"/>
<reference evidence="2 3" key="1">
    <citation type="journal article" date="2012" name="Nucleic Acids Res.">
        <title>Sequencing of the smallest Apicomplexan genome from the human pathogen Babesia microti.</title>
        <authorList>
            <person name="Cornillot E."/>
            <person name="Hadj-Kaddour K."/>
            <person name="Dassouli A."/>
            <person name="Noel B."/>
            <person name="Ranwez V."/>
            <person name="Vacherie B."/>
            <person name="Augagneur Y."/>
            <person name="Bres V."/>
            <person name="Duclos A."/>
            <person name="Randazzo S."/>
            <person name="Carcy B."/>
            <person name="Debierre-Grockiego F."/>
            <person name="Delbecq S."/>
            <person name="Moubri-Menage K."/>
            <person name="Shams-Eldin H."/>
            <person name="Usmani-Brown S."/>
            <person name="Bringaud F."/>
            <person name="Wincker P."/>
            <person name="Vivares C.P."/>
            <person name="Schwarz R.T."/>
            <person name="Schetters T.P."/>
            <person name="Krause P.J."/>
            <person name="Gorenflot A."/>
            <person name="Berry V."/>
            <person name="Barbe V."/>
            <person name="Ben Mamoun C."/>
        </authorList>
    </citation>
    <scope>NUCLEOTIDE SEQUENCE [LARGE SCALE GENOMIC DNA]</scope>
    <source>
        <strain evidence="2 3">RI</strain>
    </source>
</reference>
<evidence type="ECO:0000256" key="1">
    <source>
        <dbReference type="SAM" id="MobiDB-lite"/>
    </source>
</evidence>
<sequence length="292" mass="33815">MGANKSDRNRGPLLSSPPSYNDVEIPKKRSYNFLQRNHTTKHHEQPNFVYLQAEFLRLTVDLVHKFNFNDELKEYLYLLDRGETIRLTDISNPNIRKKMRHLLRALYVEEKNGYYTKPSDCDISLRHLLDEFGEYIEDKCRNLPKPKERNKYTVKDTKNDQTVPESTLNGGNDDPIITATTGAADDEGTDIKTSLKSLRELHEEGFYVDYKEMQKEFIKKHKAIDLWGLSAEEQLLAMNDQAQHAHAIYGEDEGYVIGSAVKSILGDTIRQVNNKEYKELIGRGNELRQNFS</sequence>
<dbReference type="Proteomes" id="UP000002899">
    <property type="component" value="Chromosome IV"/>
</dbReference>
<reference evidence="2 3" key="2">
    <citation type="journal article" date="2013" name="PLoS ONE">
        <title>Whole genome mapping and re-organization of the nuclear and mitochondrial genomes of Babesia microti isolates.</title>
        <authorList>
            <person name="Cornillot E."/>
            <person name="Dassouli A."/>
            <person name="Garg A."/>
            <person name="Pachikara N."/>
            <person name="Randazzo S."/>
            <person name="Depoix D."/>
            <person name="Carcy B."/>
            <person name="Delbecq S."/>
            <person name="Frutos R."/>
            <person name="Silva J.C."/>
            <person name="Sutton R."/>
            <person name="Krause P.J."/>
            <person name="Mamoun C.B."/>
        </authorList>
    </citation>
    <scope>NUCLEOTIDE SEQUENCE [LARGE SCALE GENOMIC DNA]</scope>
    <source>
        <strain evidence="2 3">RI</strain>
    </source>
</reference>
<organism evidence="2 3">
    <name type="scientific">Babesia microti (strain RI)</name>
    <dbReference type="NCBI Taxonomy" id="1133968"/>
    <lineage>
        <taxon>Eukaryota</taxon>
        <taxon>Sar</taxon>
        <taxon>Alveolata</taxon>
        <taxon>Apicomplexa</taxon>
        <taxon>Aconoidasida</taxon>
        <taxon>Piroplasmida</taxon>
        <taxon>Babesiidae</taxon>
        <taxon>Babesia</taxon>
    </lineage>
</organism>
<evidence type="ECO:0000313" key="2">
    <source>
        <dbReference type="EMBL" id="CCF75834.1"/>
    </source>
</evidence>
<protein>
    <submittedName>
        <fullName evidence="2">Uncharacterized protein</fullName>
    </submittedName>
</protein>
<dbReference type="GeneID" id="24426287"/>
<name>I7I9Y2_BABMR</name>